<keyword evidence="3" id="KW-1185">Reference proteome</keyword>
<name>A0ABT2TL11_9FIRM</name>
<feature type="compositionally biased region" description="Basic and acidic residues" evidence="1">
    <location>
        <begin position="138"/>
        <end position="149"/>
    </location>
</feature>
<feature type="region of interest" description="Disordered" evidence="1">
    <location>
        <begin position="133"/>
        <end position="164"/>
    </location>
</feature>
<sequence>MAFFDDLGKVIAEKGQGVLNKTKDLTEITKLSVKIADLQRKNENLYQTIGKMYMDRYGDHPDEAFKEAVHNVQENLKRIVNYKEDIKILKGYQKCDSCGADVQNGSQYCSACGSKVKEEDIVAEAEVVSEEVQEDDFREVKEEEIHAEAGTEQTPETAKTEAEA</sequence>
<evidence type="ECO:0000256" key="1">
    <source>
        <dbReference type="SAM" id="MobiDB-lite"/>
    </source>
</evidence>
<evidence type="ECO:0000313" key="3">
    <source>
        <dbReference type="Proteomes" id="UP001652442"/>
    </source>
</evidence>
<dbReference type="RefSeq" id="WP_158425550.1">
    <property type="nucleotide sequence ID" value="NZ_JAOQJQ010000004.1"/>
</dbReference>
<reference evidence="2 3" key="1">
    <citation type="journal article" date="2021" name="ISME Commun">
        <title>Automated analysis of genomic sequences facilitates high-throughput and comprehensive description of bacteria.</title>
        <authorList>
            <person name="Hitch T.C.A."/>
        </authorList>
    </citation>
    <scope>NUCLEOTIDE SEQUENCE [LARGE SCALE GENOMIC DNA]</scope>
    <source>
        <strain evidence="2 3">Sanger_109</strain>
    </source>
</reference>
<dbReference type="EMBL" id="JAOQJQ010000004">
    <property type="protein sequence ID" value="MCU6762893.1"/>
    <property type="molecule type" value="Genomic_DNA"/>
</dbReference>
<evidence type="ECO:0000313" key="2">
    <source>
        <dbReference type="EMBL" id="MCU6762893.1"/>
    </source>
</evidence>
<protein>
    <submittedName>
        <fullName evidence="2">Zinc ribbon domain-containing protein</fullName>
    </submittedName>
</protein>
<organism evidence="2 3">
    <name type="scientific">Brotonthovivens ammoniilytica</name>
    <dbReference type="NCBI Taxonomy" id="2981725"/>
    <lineage>
        <taxon>Bacteria</taxon>
        <taxon>Bacillati</taxon>
        <taxon>Bacillota</taxon>
        <taxon>Clostridia</taxon>
        <taxon>Lachnospirales</taxon>
        <taxon>Lachnospiraceae</taxon>
        <taxon>Brotonthovivens</taxon>
    </lineage>
</organism>
<comment type="caution">
    <text evidence="2">The sequence shown here is derived from an EMBL/GenBank/DDBJ whole genome shotgun (WGS) entry which is preliminary data.</text>
</comment>
<proteinExistence type="predicted"/>
<accession>A0ABT2TL11</accession>
<gene>
    <name evidence="2" type="ORF">OCV88_11180</name>
</gene>
<dbReference type="Proteomes" id="UP001652442">
    <property type="component" value="Unassembled WGS sequence"/>
</dbReference>